<dbReference type="STRING" id="1125725.HMPREF1325_2379"/>
<dbReference type="OrthoDB" id="41724at2"/>
<dbReference type="SUPFAM" id="SSF50939">
    <property type="entry name" value="Sialidases"/>
    <property type="match status" value="1"/>
</dbReference>
<dbReference type="EMBL" id="AVQI01000050">
    <property type="protein sequence ID" value="ERK02571.1"/>
    <property type="molecule type" value="Genomic_DNA"/>
</dbReference>
<comment type="caution">
    <text evidence="2">The sequence shown here is derived from an EMBL/GenBank/DDBJ whole genome shotgun (WGS) entry which is preliminary data.</text>
</comment>
<keyword evidence="5" id="KW-1185">Reference proteome</keyword>
<organism evidence="2 4">
    <name type="scientific">Treponema socranskii subsp. socranskii VPI DR56BR1116 = ATCC 35536</name>
    <dbReference type="NCBI Taxonomy" id="1125725"/>
    <lineage>
        <taxon>Bacteria</taxon>
        <taxon>Pseudomonadati</taxon>
        <taxon>Spirochaetota</taxon>
        <taxon>Spirochaetia</taxon>
        <taxon>Spirochaetales</taxon>
        <taxon>Treponemataceae</taxon>
        <taxon>Treponema</taxon>
    </lineage>
</organism>
<sequence length="340" mass="37784">MKTVIKKKEFIGEQSSSAMCHASSLLPLNAGKILAAWFGGSHEGSPDTGIWFAVREKTGWSEPVLLAQSNEAHWNPVLMKSADGGIILFFKVGQRISEWRTLFCSSFDEGKTWTAPAELVPFDRGGRGPVRNKVLRVKSGRLLAPASIETGLWKAFCDISDDEGKTWRKSAEVRIEGLVYEGDENLKINSTVAVSAQSFRGRGVIQPTLWESEPGKVHMLLRSSEARIFRSDSSDNGDVWCPAYPTVLPNNNSGIDLDKTSDGTLFLVYNPVGENWGPRTPITLACSRDNGNEWHTVCDLDTGDGEFSYPCIVAEENMLYISYTWKRKAIRYFELEYIGA</sequence>
<proteinExistence type="predicted"/>
<dbReference type="Proteomes" id="UP000016412">
    <property type="component" value="Unassembled WGS sequence"/>
</dbReference>
<protein>
    <submittedName>
        <fullName evidence="2">BNR repeat-like domain protein</fullName>
    </submittedName>
</protein>
<dbReference type="RefSeq" id="WP_021329505.1">
    <property type="nucleotide sequence ID" value="NZ_AUZJ01000009.1"/>
</dbReference>
<feature type="domain" description="Sialidase" evidence="1">
    <location>
        <begin position="31"/>
        <end position="321"/>
    </location>
</feature>
<evidence type="ECO:0000313" key="5">
    <source>
        <dbReference type="Proteomes" id="UP000016646"/>
    </source>
</evidence>
<evidence type="ECO:0000313" key="3">
    <source>
        <dbReference type="EMBL" id="ERK02571.1"/>
    </source>
</evidence>
<evidence type="ECO:0000313" key="4">
    <source>
        <dbReference type="Proteomes" id="UP000016412"/>
    </source>
</evidence>
<dbReference type="EMBL" id="AUZJ01000009">
    <property type="protein sequence ID" value="ERF61628.1"/>
    <property type="molecule type" value="Genomic_DNA"/>
</dbReference>
<dbReference type="Proteomes" id="UP000016646">
    <property type="component" value="Unassembled WGS sequence"/>
</dbReference>
<name>U2LE60_TRESO</name>
<dbReference type="PATRIC" id="fig|1125725.3.peg.447"/>
<dbReference type="Pfam" id="PF13088">
    <property type="entry name" value="BNR_2"/>
    <property type="match status" value="1"/>
</dbReference>
<dbReference type="AlphaFoldDB" id="U2LE60"/>
<reference evidence="4 5" key="1">
    <citation type="submission" date="2013-08" db="EMBL/GenBank/DDBJ databases">
        <authorList>
            <person name="Durkin A.S."/>
            <person name="Haft D.R."/>
            <person name="McCorrison J."/>
            <person name="Torralba M."/>
            <person name="Gillis M."/>
            <person name="Haft D.H."/>
            <person name="Methe B."/>
            <person name="Sutton G."/>
            <person name="Nelson K.E."/>
        </authorList>
    </citation>
    <scope>NUCLEOTIDE SEQUENCE [LARGE SCALE GENOMIC DNA]</scope>
    <source>
        <strain evidence="3 5">ATCC 35536</strain>
        <strain evidence="2 4">VPI DR56BR1116</strain>
    </source>
</reference>
<dbReference type="PANTHER" id="PTHR43752">
    <property type="entry name" value="BNR/ASP-BOX REPEAT FAMILY PROTEIN"/>
    <property type="match status" value="1"/>
</dbReference>
<dbReference type="PANTHER" id="PTHR43752:SF2">
    <property type="entry name" value="BNR_ASP-BOX REPEAT FAMILY PROTEIN"/>
    <property type="match status" value="1"/>
</dbReference>
<dbReference type="eggNOG" id="COG4692">
    <property type="taxonomic scope" value="Bacteria"/>
</dbReference>
<dbReference type="InterPro" id="IPR011040">
    <property type="entry name" value="Sialidase"/>
</dbReference>
<dbReference type="eggNOG" id="COG4409">
    <property type="taxonomic scope" value="Bacteria"/>
</dbReference>
<evidence type="ECO:0000259" key="1">
    <source>
        <dbReference type="Pfam" id="PF13088"/>
    </source>
</evidence>
<dbReference type="CDD" id="cd15482">
    <property type="entry name" value="Sialidase_non-viral"/>
    <property type="match status" value="1"/>
</dbReference>
<evidence type="ECO:0000313" key="2">
    <source>
        <dbReference type="EMBL" id="ERF61628.1"/>
    </source>
</evidence>
<gene>
    <name evidence="3" type="ORF">HMPREF0860_0132</name>
    <name evidence="2" type="ORF">HMPREF1325_2379</name>
</gene>
<accession>U2LE60</accession>
<dbReference type="Gene3D" id="2.120.10.10">
    <property type="match status" value="1"/>
</dbReference>
<dbReference type="InterPro" id="IPR036278">
    <property type="entry name" value="Sialidase_sf"/>
</dbReference>